<dbReference type="InterPro" id="IPR011041">
    <property type="entry name" value="Quinoprot_gluc/sorb_DH_b-prop"/>
</dbReference>
<feature type="signal peptide" evidence="1">
    <location>
        <begin position="1"/>
        <end position="24"/>
    </location>
</feature>
<dbReference type="PANTHER" id="PTHR19328:SF53">
    <property type="entry name" value="MEMBRANE PROTEIN"/>
    <property type="match status" value="1"/>
</dbReference>
<keyword evidence="4" id="KW-1185">Reference proteome</keyword>
<dbReference type="InterPro" id="IPR011042">
    <property type="entry name" value="6-blade_b-propeller_TolB-like"/>
</dbReference>
<evidence type="ECO:0000313" key="4">
    <source>
        <dbReference type="Proteomes" id="UP001165283"/>
    </source>
</evidence>
<proteinExistence type="predicted"/>
<dbReference type="Pfam" id="PF22807">
    <property type="entry name" value="TrAA12"/>
    <property type="match status" value="1"/>
</dbReference>
<evidence type="ECO:0000256" key="1">
    <source>
        <dbReference type="SAM" id="SignalP"/>
    </source>
</evidence>
<dbReference type="SUPFAM" id="SSF50952">
    <property type="entry name" value="Soluble quinoprotein glucose dehydrogenase"/>
    <property type="match status" value="1"/>
</dbReference>
<evidence type="ECO:0000259" key="2">
    <source>
        <dbReference type="Pfam" id="PF22807"/>
    </source>
</evidence>
<sequence>MRLSTRRRGRAAVPVLALTLAMVAACGGTTVAEQPAPTAAAAPPELQRTRLEVPPGVTNDRFTGERFALIPPGWSMSLWADLDEARHAAWAPDGALLVSRPEGGEVVKLTPRESGLAEASVLLRDLRQPHGLAFDGTTLYVAESDEIRSYDYADGAATGGDIVVGDLPDAKDGQLGGAYAHALKSLALGPDRSLYFSIGSSGNITEEDRESEPEAASIMRIPPGGGAPEVFARGVRNGTAMAIAPDGALWTAVNGRDDIAYPYDREYPGSFASAQGEVLESYVADHPAEPVAKLTPGRDLGWPYCNPDPDVEPGVPGSPLDHTAPPFVADYETNEDGEVFDCGSIAPVEQSLGAHSAPLGMSFTTLPAPYGQGALVGVHGSWNRTPPRAPEVSFFPYANGELGAQQTLVGGFQGTDGKRWGRPVTAIPGPDGAVYITDDDAGAVYRLAPPGL</sequence>
<dbReference type="InterPro" id="IPR054539">
    <property type="entry name" value="Beta-prop_PDH"/>
</dbReference>
<name>A0ABT0ZZI1_9PSEU</name>
<dbReference type="PROSITE" id="PS51257">
    <property type="entry name" value="PROKAR_LIPOPROTEIN"/>
    <property type="match status" value="1"/>
</dbReference>
<comment type="caution">
    <text evidence="3">The sequence shown here is derived from an EMBL/GenBank/DDBJ whole genome shotgun (WGS) entry which is preliminary data.</text>
</comment>
<feature type="chain" id="PRO_5045169837" evidence="1">
    <location>
        <begin position="25"/>
        <end position="452"/>
    </location>
</feature>
<dbReference type="PANTHER" id="PTHR19328">
    <property type="entry name" value="HEDGEHOG-INTERACTING PROTEIN"/>
    <property type="match status" value="1"/>
</dbReference>
<accession>A0ABT0ZZI1</accession>
<dbReference type="RefSeq" id="WP_252438611.1">
    <property type="nucleotide sequence ID" value="NZ_JAGSOV010000032.1"/>
</dbReference>
<reference evidence="3" key="1">
    <citation type="submission" date="2021-04" db="EMBL/GenBank/DDBJ databases">
        <title>Pseudonocardia sp. nov., isolated from sandy soil of mangrove forest.</title>
        <authorList>
            <person name="Zan Z."/>
            <person name="Huang R."/>
            <person name="Liu W."/>
        </authorList>
    </citation>
    <scope>NUCLEOTIDE SEQUENCE</scope>
    <source>
        <strain evidence="3">S2-4</strain>
    </source>
</reference>
<evidence type="ECO:0000313" key="3">
    <source>
        <dbReference type="EMBL" id="MCO1656157.1"/>
    </source>
</evidence>
<protein>
    <submittedName>
        <fullName evidence="3">Gluconolaconase</fullName>
    </submittedName>
</protein>
<organism evidence="3 4">
    <name type="scientific">Pseudonocardia humida</name>
    <dbReference type="NCBI Taxonomy" id="2800819"/>
    <lineage>
        <taxon>Bacteria</taxon>
        <taxon>Bacillati</taxon>
        <taxon>Actinomycetota</taxon>
        <taxon>Actinomycetes</taxon>
        <taxon>Pseudonocardiales</taxon>
        <taxon>Pseudonocardiaceae</taxon>
        <taxon>Pseudonocardia</taxon>
    </lineage>
</organism>
<dbReference type="Gene3D" id="2.120.10.30">
    <property type="entry name" value="TolB, C-terminal domain"/>
    <property type="match status" value="1"/>
</dbReference>
<keyword evidence="1" id="KW-0732">Signal</keyword>
<dbReference type="EMBL" id="JAGSOV010000032">
    <property type="protein sequence ID" value="MCO1656157.1"/>
    <property type="molecule type" value="Genomic_DNA"/>
</dbReference>
<gene>
    <name evidence="3" type="ORF">KDL28_13945</name>
</gene>
<feature type="domain" description="Pyrroloquinoline quinone-dependent pyranose dehydrogenase beta-propeller" evidence="2">
    <location>
        <begin position="71"/>
        <end position="445"/>
    </location>
</feature>
<dbReference type="Proteomes" id="UP001165283">
    <property type="component" value="Unassembled WGS sequence"/>
</dbReference>